<dbReference type="GO" id="GO:0006952">
    <property type="term" value="P:defense response"/>
    <property type="evidence" value="ECO:0007669"/>
    <property type="project" value="UniProtKB-KW"/>
</dbReference>
<proteinExistence type="predicted"/>
<dbReference type="PANTHER" id="PTHR36766:SF40">
    <property type="entry name" value="DISEASE RESISTANCE PROTEIN RGA3"/>
    <property type="match status" value="1"/>
</dbReference>
<dbReference type="InterPro" id="IPR002182">
    <property type="entry name" value="NB-ARC"/>
</dbReference>
<keyword evidence="4" id="KW-0067">ATP-binding</keyword>
<evidence type="ECO:0000259" key="6">
    <source>
        <dbReference type="Pfam" id="PF18052"/>
    </source>
</evidence>
<accession>A0A834WBE2</accession>
<keyword evidence="1" id="KW-0677">Repeat</keyword>
<dbReference type="PANTHER" id="PTHR36766">
    <property type="entry name" value="PLANT BROAD-SPECTRUM MILDEW RESISTANCE PROTEIN RPW8"/>
    <property type="match status" value="1"/>
</dbReference>
<dbReference type="Gene3D" id="1.10.8.430">
    <property type="entry name" value="Helical domain of apoptotic protease-activating factors"/>
    <property type="match status" value="1"/>
</dbReference>
<comment type="caution">
    <text evidence="8">The sequence shown here is derived from an EMBL/GenBank/DDBJ whole genome shotgun (WGS) entry which is preliminary data.</text>
</comment>
<name>A0A834WBE2_9FABA</name>
<evidence type="ECO:0000259" key="7">
    <source>
        <dbReference type="Pfam" id="PF23598"/>
    </source>
</evidence>
<protein>
    <submittedName>
        <fullName evidence="8">Putative disease resistance protein RGA3 isoform X1</fullName>
    </submittedName>
</protein>
<organism evidence="8 9">
    <name type="scientific">Senna tora</name>
    <dbReference type="NCBI Taxonomy" id="362788"/>
    <lineage>
        <taxon>Eukaryota</taxon>
        <taxon>Viridiplantae</taxon>
        <taxon>Streptophyta</taxon>
        <taxon>Embryophyta</taxon>
        <taxon>Tracheophyta</taxon>
        <taxon>Spermatophyta</taxon>
        <taxon>Magnoliopsida</taxon>
        <taxon>eudicotyledons</taxon>
        <taxon>Gunneridae</taxon>
        <taxon>Pentapetalae</taxon>
        <taxon>rosids</taxon>
        <taxon>fabids</taxon>
        <taxon>Fabales</taxon>
        <taxon>Fabaceae</taxon>
        <taxon>Caesalpinioideae</taxon>
        <taxon>Cassia clade</taxon>
        <taxon>Senna</taxon>
    </lineage>
</organism>
<keyword evidence="2" id="KW-0547">Nucleotide-binding</keyword>
<dbReference type="AlphaFoldDB" id="A0A834WBE2"/>
<evidence type="ECO:0000313" key="9">
    <source>
        <dbReference type="Proteomes" id="UP000634136"/>
    </source>
</evidence>
<dbReference type="GO" id="GO:0051707">
    <property type="term" value="P:response to other organism"/>
    <property type="evidence" value="ECO:0007669"/>
    <property type="project" value="UniProtKB-ARBA"/>
</dbReference>
<evidence type="ECO:0000256" key="2">
    <source>
        <dbReference type="ARBA" id="ARBA00022741"/>
    </source>
</evidence>
<dbReference type="Gene3D" id="3.80.10.10">
    <property type="entry name" value="Ribonuclease Inhibitor"/>
    <property type="match status" value="1"/>
</dbReference>
<evidence type="ECO:0000256" key="4">
    <source>
        <dbReference type="ARBA" id="ARBA00022840"/>
    </source>
</evidence>
<dbReference type="InterPro" id="IPR041118">
    <property type="entry name" value="Rx_N"/>
</dbReference>
<feature type="domain" description="Disease resistance N-terminal" evidence="6">
    <location>
        <begin position="9"/>
        <end position="97"/>
    </location>
</feature>
<evidence type="ECO:0000259" key="5">
    <source>
        <dbReference type="Pfam" id="PF00931"/>
    </source>
</evidence>
<dbReference type="SUPFAM" id="SSF52058">
    <property type="entry name" value="L domain-like"/>
    <property type="match status" value="1"/>
</dbReference>
<dbReference type="GO" id="GO:0005524">
    <property type="term" value="F:ATP binding"/>
    <property type="evidence" value="ECO:0007669"/>
    <property type="project" value="UniProtKB-KW"/>
</dbReference>
<dbReference type="InterPro" id="IPR055414">
    <property type="entry name" value="LRR_R13L4/SHOC2-like"/>
</dbReference>
<dbReference type="Pfam" id="PF18052">
    <property type="entry name" value="Rx_N"/>
    <property type="match status" value="1"/>
</dbReference>
<evidence type="ECO:0000256" key="3">
    <source>
        <dbReference type="ARBA" id="ARBA00022821"/>
    </source>
</evidence>
<dbReference type="EMBL" id="JAAIUW010000009">
    <property type="protein sequence ID" value="KAF7815043.1"/>
    <property type="molecule type" value="Genomic_DNA"/>
</dbReference>
<feature type="domain" description="Disease resistance R13L4/SHOC-2-like LRR" evidence="7">
    <location>
        <begin position="343"/>
        <end position="543"/>
    </location>
</feature>
<keyword evidence="3" id="KW-0611">Plant defense</keyword>
<dbReference type="PRINTS" id="PR00364">
    <property type="entry name" value="DISEASERSIST"/>
</dbReference>
<dbReference type="Pfam" id="PF00931">
    <property type="entry name" value="NB-ARC"/>
    <property type="match status" value="1"/>
</dbReference>
<dbReference type="InterPro" id="IPR042197">
    <property type="entry name" value="Apaf_helical"/>
</dbReference>
<reference evidence="8" key="1">
    <citation type="submission" date="2020-09" db="EMBL/GenBank/DDBJ databases">
        <title>Genome-Enabled Discovery of Anthraquinone Biosynthesis in Senna tora.</title>
        <authorList>
            <person name="Kang S.-H."/>
            <person name="Pandey R.P."/>
            <person name="Lee C.-M."/>
            <person name="Sim J.-S."/>
            <person name="Jeong J.-T."/>
            <person name="Choi B.-S."/>
            <person name="Jung M."/>
            <person name="Ginzburg D."/>
            <person name="Zhao K."/>
            <person name="Won S.Y."/>
            <person name="Oh T.-J."/>
            <person name="Yu Y."/>
            <person name="Kim N.-H."/>
            <person name="Lee O.R."/>
            <person name="Lee T.-H."/>
            <person name="Bashyal P."/>
            <person name="Kim T.-S."/>
            <person name="Lee W.-H."/>
            <person name="Kawkins C."/>
            <person name="Kim C.-K."/>
            <person name="Kim J.S."/>
            <person name="Ahn B.O."/>
            <person name="Rhee S.Y."/>
            <person name="Sohng J.K."/>
        </authorList>
    </citation>
    <scope>NUCLEOTIDE SEQUENCE</scope>
    <source>
        <tissue evidence="8">Leaf</tissue>
    </source>
</reference>
<dbReference type="Gene3D" id="1.20.5.4130">
    <property type="match status" value="1"/>
</dbReference>
<dbReference type="InterPro" id="IPR027417">
    <property type="entry name" value="P-loop_NTPase"/>
</dbReference>
<dbReference type="GO" id="GO:0043531">
    <property type="term" value="F:ADP binding"/>
    <property type="evidence" value="ECO:0007669"/>
    <property type="project" value="InterPro"/>
</dbReference>
<evidence type="ECO:0000313" key="8">
    <source>
        <dbReference type="EMBL" id="KAF7815043.1"/>
    </source>
</evidence>
<dbReference type="OrthoDB" id="1933539at2759"/>
<keyword evidence="9" id="KW-1185">Reference proteome</keyword>
<dbReference type="SUPFAM" id="SSF52540">
    <property type="entry name" value="P-loop containing nucleoside triphosphate hydrolases"/>
    <property type="match status" value="1"/>
</dbReference>
<dbReference type="Pfam" id="PF23598">
    <property type="entry name" value="LRR_14"/>
    <property type="match status" value="1"/>
</dbReference>
<sequence>MAEQIPYGVVVSVINRLGSLASGEIALLYGVKCEMAKLKDTVEAIEVVLLDAEQKQHHDHLVLLSIRRLKQVLLRADDLLDDIHTEDLLRKRDDEKKSKGKDMSRLNFDRRVVVVGHHESNGRETSSLVHKEDIIGREESKKEMIDLLLNRNNNQNISIVAIVGMGGLGKTTLAQLVYNDVAVKNKVDDLQLDLLQNKLQQNLNGQRYLLVLDDVWNDKDHQRLSFGEDKIVSQSLESIGQKIAEKCGGVPLAIRTMGSMLQEKTGESDWESILKEYVKMHDLMHDLSQSVASSDCYIYGEEEKVVEGPMHVYLEKNPNCLLDASRLRTILKAEGLFRDPSTTLAKFKRLRVLDLSHCSMLELPKSMGELKHLRYLDLSDCRDLTNLPKSIRNLVNLQTLKLEYCDNLQFSLGIVTKLTRLHYLEISDCKAFKEGMPIGLNKLTSLQYLPDFTVSDDSNEDRKYAELNELKELNLRFKLRIMNLRLVRDVEGESKDVNLKAKKYLKSLELNWSRHGDLKNSDCIQLLENLEPPNLRQLTVECYPGHWMDCILSRLLV</sequence>
<dbReference type="Gene3D" id="3.40.50.300">
    <property type="entry name" value="P-loop containing nucleotide triphosphate hydrolases"/>
    <property type="match status" value="1"/>
</dbReference>
<feature type="domain" description="NB-ARC" evidence="5">
    <location>
        <begin position="138"/>
        <end position="184"/>
    </location>
</feature>
<dbReference type="InterPro" id="IPR032675">
    <property type="entry name" value="LRR_dom_sf"/>
</dbReference>
<gene>
    <name evidence="8" type="ORF">G2W53_029012</name>
</gene>
<evidence type="ECO:0000256" key="1">
    <source>
        <dbReference type="ARBA" id="ARBA00022737"/>
    </source>
</evidence>
<dbReference type="Proteomes" id="UP000634136">
    <property type="component" value="Unassembled WGS sequence"/>
</dbReference>